<dbReference type="AlphaFoldDB" id="A0A3M7SCH7"/>
<accession>A0A3M7SCH7</accession>
<evidence type="ECO:0000313" key="1">
    <source>
        <dbReference type="EMBL" id="RNA33365.1"/>
    </source>
</evidence>
<name>A0A3M7SCH7_BRAPC</name>
<organism evidence="1 2">
    <name type="scientific">Brachionus plicatilis</name>
    <name type="common">Marine rotifer</name>
    <name type="synonym">Brachionus muelleri</name>
    <dbReference type="NCBI Taxonomy" id="10195"/>
    <lineage>
        <taxon>Eukaryota</taxon>
        <taxon>Metazoa</taxon>
        <taxon>Spiralia</taxon>
        <taxon>Gnathifera</taxon>
        <taxon>Rotifera</taxon>
        <taxon>Eurotatoria</taxon>
        <taxon>Monogononta</taxon>
        <taxon>Pseudotrocha</taxon>
        <taxon>Ploima</taxon>
        <taxon>Brachionidae</taxon>
        <taxon>Brachionus</taxon>
    </lineage>
</organism>
<dbReference type="Proteomes" id="UP000276133">
    <property type="component" value="Unassembled WGS sequence"/>
</dbReference>
<dbReference type="EMBL" id="REGN01001648">
    <property type="protein sequence ID" value="RNA33365.1"/>
    <property type="molecule type" value="Genomic_DNA"/>
</dbReference>
<reference evidence="1 2" key="1">
    <citation type="journal article" date="2018" name="Sci. Rep.">
        <title>Genomic signatures of local adaptation to the degree of environmental predictability in rotifers.</title>
        <authorList>
            <person name="Franch-Gras L."/>
            <person name="Hahn C."/>
            <person name="Garcia-Roger E.M."/>
            <person name="Carmona M.J."/>
            <person name="Serra M."/>
            <person name="Gomez A."/>
        </authorList>
    </citation>
    <scope>NUCLEOTIDE SEQUENCE [LARGE SCALE GENOMIC DNA]</scope>
    <source>
        <strain evidence="1">HYR1</strain>
    </source>
</reference>
<protein>
    <recommendedName>
        <fullName evidence="3">RNA-directed DNA polymerase from mobile element jockey-like</fullName>
    </recommendedName>
</protein>
<comment type="caution">
    <text evidence="1">The sequence shown here is derived from an EMBL/GenBank/DDBJ whole genome shotgun (WGS) entry which is preliminary data.</text>
</comment>
<evidence type="ECO:0000313" key="2">
    <source>
        <dbReference type="Proteomes" id="UP000276133"/>
    </source>
</evidence>
<keyword evidence="2" id="KW-1185">Reference proteome</keyword>
<gene>
    <name evidence="1" type="ORF">BpHYR1_000340</name>
</gene>
<proteinExistence type="predicted"/>
<evidence type="ECO:0008006" key="3">
    <source>
        <dbReference type="Google" id="ProtNLM"/>
    </source>
</evidence>
<sequence>MNFPFIPSLNQKNLFKEKPFRDYNGNFITQSCTTHLLVRWRLPCHKLIWQLRKQLCLSKPRENFFTNRASLWNELPDTVVSAKSTNAFKDKFDEFRSQQLAANDTTIVE</sequence>